<evidence type="ECO:0000313" key="2">
    <source>
        <dbReference type="EMBL" id="KAG9278049.1"/>
    </source>
</evidence>
<evidence type="ECO:0000313" key="3">
    <source>
        <dbReference type="Proteomes" id="UP000752171"/>
    </source>
</evidence>
<dbReference type="EMBL" id="JAICCE010000004">
    <property type="protein sequence ID" value="KAG9278049.1"/>
    <property type="molecule type" value="Genomic_DNA"/>
</dbReference>
<name>A0A8T2M216_ASTMX</name>
<protein>
    <submittedName>
        <fullName evidence="2">Uncharacterized protein</fullName>
    </submittedName>
</protein>
<feature type="region of interest" description="Disordered" evidence="1">
    <location>
        <begin position="188"/>
        <end position="213"/>
    </location>
</feature>
<proteinExistence type="predicted"/>
<comment type="caution">
    <text evidence="2">The sequence shown here is derived from an EMBL/GenBank/DDBJ whole genome shotgun (WGS) entry which is preliminary data.</text>
</comment>
<gene>
    <name evidence="2" type="ORF">AMEX_G5841</name>
</gene>
<sequence length="433" mass="49111">MNTGRDSKSAHFWLEDTMRHQQCPICHVTYSNLPKHLTGFHNVANPKEKALLLSLSSGRVKGLFRCEEPQCGKTVKRLDRHYAECHIDKTSDEAKSIITRCKNQYILEQLGKLRETHPQVLMVSVLDLGGRQTTQDDRWTRPPPDAPETSADPACSQGHQRTSRLQAGCLGLLGNSRLKAEVLGTSIDIPTDTETPGMSTDVKPEPVPVETTQDLTPNCSNTDCQRLLRENQELKARLGLGKGECPRQDCQHKSQELSRLVQLYMASPQKKLRNKFSRKDDFETEHAPKYEQVLQDFFVFCVGANPSSKVKDNGNTCRSHVRRFLLFAGEGKLLKGDFSFLADSTKIAEWVEVLKTDRMKPTTIRINLINIHKFVKFLNNLPAAQTKLSGRDFQRIHAQIKARLKDLQKDVTLHSQKFRKENKSSRNNAERTA</sequence>
<reference evidence="2 3" key="1">
    <citation type="submission" date="2021-07" db="EMBL/GenBank/DDBJ databases">
        <authorList>
            <person name="Imarazene B."/>
            <person name="Zahm M."/>
            <person name="Klopp C."/>
            <person name="Cabau C."/>
            <person name="Beille S."/>
            <person name="Jouanno E."/>
            <person name="Castinel A."/>
            <person name="Lluch J."/>
            <person name="Gil L."/>
            <person name="Kuchtly C."/>
            <person name="Lopez Roques C."/>
            <person name="Donnadieu C."/>
            <person name="Parrinello H."/>
            <person name="Journot L."/>
            <person name="Du K."/>
            <person name="Schartl M."/>
            <person name="Retaux S."/>
            <person name="Guiguen Y."/>
        </authorList>
    </citation>
    <scope>NUCLEOTIDE SEQUENCE [LARGE SCALE GENOMIC DNA]</scope>
    <source>
        <strain evidence="2">Pach_M1</strain>
        <tissue evidence="2">Testis</tissue>
    </source>
</reference>
<accession>A0A8T2M216</accession>
<feature type="region of interest" description="Disordered" evidence="1">
    <location>
        <begin position="132"/>
        <end position="158"/>
    </location>
</feature>
<evidence type="ECO:0000256" key="1">
    <source>
        <dbReference type="SAM" id="MobiDB-lite"/>
    </source>
</evidence>
<dbReference type="Proteomes" id="UP000752171">
    <property type="component" value="Unassembled WGS sequence"/>
</dbReference>
<organism evidence="2 3">
    <name type="scientific">Astyanax mexicanus</name>
    <name type="common">Blind cave fish</name>
    <name type="synonym">Astyanax fasciatus mexicanus</name>
    <dbReference type="NCBI Taxonomy" id="7994"/>
    <lineage>
        <taxon>Eukaryota</taxon>
        <taxon>Metazoa</taxon>
        <taxon>Chordata</taxon>
        <taxon>Craniata</taxon>
        <taxon>Vertebrata</taxon>
        <taxon>Euteleostomi</taxon>
        <taxon>Actinopterygii</taxon>
        <taxon>Neopterygii</taxon>
        <taxon>Teleostei</taxon>
        <taxon>Ostariophysi</taxon>
        <taxon>Characiformes</taxon>
        <taxon>Characoidei</taxon>
        <taxon>Acestrorhamphidae</taxon>
        <taxon>Acestrorhamphinae</taxon>
        <taxon>Astyanax</taxon>
    </lineage>
</organism>
<dbReference type="AlphaFoldDB" id="A0A8T2M216"/>